<dbReference type="EMBL" id="LAVV01006661">
    <property type="protein sequence ID" value="KNZ58877.1"/>
    <property type="molecule type" value="Genomic_DNA"/>
</dbReference>
<gene>
    <name evidence="1" type="ORF">VP01_1841g5</name>
</gene>
<dbReference type="Proteomes" id="UP000037035">
    <property type="component" value="Unassembled WGS sequence"/>
</dbReference>
<evidence type="ECO:0000313" key="2">
    <source>
        <dbReference type="Proteomes" id="UP000037035"/>
    </source>
</evidence>
<reference evidence="1 2" key="1">
    <citation type="submission" date="2015-08" db="EMBL/GenBank/DDBJ databases">
        <title>Next Generation Sequencing and Analysis of the Genome of Puccinia sorghi L Schw, the Causal Agent of Maize Common Rust.</title>
        <authorList>
            <person name="Rochi L."/>
            <person name="Burguener G."/>
            <person name="Darino M."/>
            <person name="Turjanski A."/>
            <person name="Kreff E."/>
            <person name="Dieguez M.J."/>
            <person name="Sacco F."/>
        </authorList>
    </citation>
    <scope>NUCLEOTIDE SEQUENCE [LARGE SCALE GENOMIC DNA]</scope>
    <source>
        <strain evidence="1 2">RO10H11247</strain>
    </source>
</reference>
<dbReference type="AlphaFoldDB" id="A0A0L6VEA5"/>
<organism evidence="1 2">
    <name type="scientific">Puccinia sorghi</name>
    <dbReference type="NCBI Taxonomy" id="27349"/>
    <lineage>
        <taxon>Eukaryota</taxon>
        <taxon>Fungi</taxon>
        <taxon>Dikarya</taxon>
        <taxon>Basidiomycota</taxon>
        <taxon>Pucciniomycotina</taxon>
        <taxon>Pucciniomycetes</taxon>
        <taxon>Pucciniales</taxon>
        <taxon>Pucciniaceae</taxon>
        <taxon>Puccinia</taxon>
    </lineage>
</organism>
<sequence length="71" mass="8088">MMLGKSSTRPRQSRSSFLKNLGQTTAHLMAMLLRLRSWHRLATHPNCLGFFATHYSALTEDFKSHAKIATK</sequence>
<keyword evidence="2" id="KW-1185">Reference proteome</keyword>
<proteinExistence type="predicted"/>
<evidence type="ECO:0008006" key="3">
    <source>
        <dbReference type="Google" id="ProtNLM"/>
    </source>
</evidence>
<protein>
    <recommendedName>
        <fullName evidence="3">DNA mismatch repair proteins mutS family domain-containing protein</fullName>
    </recommendedName>
</protein>
<dbReference type="VEuPathDB" id="FungiDB:VP01_1841g5"/>
<dbReference type="STRING" id="27349.A0A0L6VEA5"/>
<comment type="caution">
    <text evidence="1">The sequence shown here is derived from an EMBL/GenBank/DDBJ whole genome shotgun (WGS) entry which is preliminary data.</text>
</comment>
<dbReference type="OrthoDB" id="10252754at2759"/>
<name>A0A0L6VEA5_9BASI</name>
<evidence type="ECO:0000313" key="1">
    <source>
        <dbReference type="EMBL" id="KNZ58877.1"/>
    </source>
</evidence>
<accession>A0A0L6VEA5</accession>